<dbReference type="Pfam" id="PF00069">
    <property type="entry name" value="Pkinase"/>
    <property type="match status" value="1"/>
</dbReference>
<keyword evidence="2" id="KW-0723">Serine/threonine-protein kinase</keyword>
<dbReference type="InterPro" id="IPR008271">
    <property type="entry name" value="Ser/Thr_kinase_AS"/>
</dbReference>
<dbReference type="PANTHER" id="PTHR43289:SF6">
    <property type="entry name" value="SERINE_THREONINE-PROTEIN KINASE NEKL-3"/>
    <property type="match status" value="1"/>
</dbReference>
<dbReference type="EC" id="2.7.11.1" evidence="1"/>
<dbReference type="GO" id="GO:0004674">
    <property type="term" value="F:protein serine/threonine kinase activity"/>
    <property type="evidence" value="ECO:0007669"/>
    <property type="project" value="UniProtKB-KW"/>
</dbReference>
<evidence type="ECO:0000313" key="11">
    <source>
        <dbReference type="Proteomes" id="UP000238312"/>
    </source>
</evidence>
<dbReference type="Gene3D" id="3.30.200.20">
    <property type="entry name" value="Phosphorylase Kinase, domain 1"/>
    <property type="match status" value="1"/>
</dbReference>
<feature type="domain" description="Protein kinase" evidence="9">
    <location>
        <begin position="1"/>
        <end position="255"/>
    </location>
</feature>
<keyword evidence="4" id="KW-0547">Nucleotide-binding</keyword>
<evidence type="ECO:0000256" key="6">
    <source>
        <dbReference type="ARBA" id="ARBA00022840"/>
    </source>
</evidence>
<keyword evidence="3" id="KW-0808">Transferase</keyword>
<keyword evidence="11" id="KW-1185">Reference proteome</keyword>
<keyword evidence="8" id="KW-1133">Transmembrane helix</keyword>
<dbReference type="CDD" id="cd14014">
    <property type="entry name" value="STKc_PknB_like"/>
    <property type="match status" value="1"/>
</dbReference>
<dbReference type="Gene3D" id="1.10.510.10">
    <property type="entry name" value="Transferase(Phosphotransferase) domain 1"/>
    <property type="match status" value="1"/>
</dbReference>
<proteinExistence type="predicted"/>
<dbReference type="InterPro" id="IPR000719">
    <property type="entry name" value="Prot_kinase_dom"/>
</dbReference>
<evidence type="ECO:0000256" key="8">
    <source>
        <dbReference type="SAM" id="Phobius"/>
    </source>
</evidence>
<evidence type="ECO:0000256" key="1">
    <source>
        <dbReference type="ARBA" id="ARBA00012513"/>
    </source>
</evidence>
<evidence type="ECO:0000313" key="10">
    <source>
        <dbReference type="EMBL" id="PRX66763.1"/>
    </source>
</evidence>
<dbReference type="AlphaFoldDB" id="A0A2T0N3M9"/>
<dbReference type="SMART" id="SM00220">
    <property type="entry name" value="S_TKc"/>
    <property type="match status" value="1"/>
</dbReference>
<dbReference type="SUPFAM" id="SSF56112">
    <property type="entry name" value="Protein kinase-like (PK-like)"/>
    <property type="match status" value="1"/>
</dbReference>
<comment type="caution">
    <text evidence="10">The sequence shown here is derived from an EMBL/GenBank/DDBJ whole genome shotgun (WGS) entry which is preliminary data.</text>
</comment>
<dbReference type="Proteomes" id="UP000238312">
    <property type="component" value="Unassembled WGS sequence"/>
</dbReference>
<keyword evidence="8" id="KW-0472">Membrane</keyword>
<dbReference type="PROSITE" id="PS00108">
    <property type="entry name" value="PROTEIN_KINASE_ST"/>
    <property type="match status" value="1"/>
</dbReference>
<dbReference type="EMBL" id="PVNG01000005">
    <property type="protein sequence ID" value="PRX66763.1"/>
    <property type="molecule type" value="Genomic_DNA"/>
</dbReference>
<keyword evidence="8" id="KW-0812">Transmembrane</keyword>
<evidence type="ECO:0000256" key="3">
    <source>
        <dbReference type="ARBA" id="ARBA00022679"/>
    </source>
</evidence>
<accession>A0A2T0N3M9</accession>
<name>A0A2T0N3M9_9ACTN</name>
<evidence type="ECO:0000259" key="9">
    <source>
        <dbReference type="PROSITE" id="PS50011"/>
    </source>
</evidence>
<evidence type="ECO:0000256" key="7">
    <source>
        <dbReference type="SAM" id="MobiDB-lite"/>
    </source>
</evidence>
<dbReference type="PANTHER" id="PTHR43289">
    <property type="entry name" value="MITOGEN-ACTIVATED PROTEIN KINASE KINASE KINASE 20-RELATED"/>
    <property type="match status" value="1"/>
</dbReference>
<evidence type="ECO:0000256" key="4">
    <source>
        <dbReference type="ARBA" id="ARBA00022741"/>
    </source>
</evidence>
<keyword evidence="6" id="KW-0067">ATP-binding</keyword>
<dbReference type="GO" id="GO:0005524">
    <property type="term" value="F:ATP binding"/>
    <property type="evidence" value="ECO:0007669"/>
    <property type="project" value="UniProtKB-KW"/>
</dbReference>
<protein>
    <recommendedName>
        <fullName evidence="1">non-specific serine/threonine protein kinase</fullName>
        <ecNumber evidence="1">2.7.11.1</ecNumber>
    </recommendedName>
</protein>
<evidence type="ECO:0000256" key="5">
    <source>
        <dbReference type="ARBA" id="ARBA00022777"/>
    </source>
</evidence>
<dbReference type="OrthoDB" id="3679634at2"/>
<keyword evidence="5" id="KW-0418">Kinase</keyword>
<gene>
    <name evidence="10" type="ORF">B0I32_105203</name>
</gene>
<feature type="transmembrane region" description="Helical" evidence="8">
    <location>
        <begin position="269"/>
        <end position="293"/>
    </location>
</feature>
<feature type="region of interest" description="Disordered" evidence="7">
    <location>
        <begin position="293"/>
        <end position="329"/>
    </location>
</feature>
<sequence>MGTIWHAHDELLDREVAIKEVRLPDSLSPAEREEALQRSIREAMAAAQLRHPEIIKIHDVLTHNGMPWIVMELLKGRDLKDAVAAEGPWAPQRVAALGLRVLDALSTAHAHGIQHRDVKPANVFLSDDGRVVLTDFGIARLEDLATITESGLLIGSPGYIAPERLRGERGGPASDLWSLAATLYSAVEGQAPYVGTSPMAVLRDALTLPPRPPVRAGSLGPVLMHMLAREPHERPDPRSAAYLLQRVAEGQEPMAPLPAPPRKSGRRPLIIGVAATAAAAVVTVAAVAGTTLLKPEPTPRPSTPETAAPPATSAPSTPEPSEPATAKPTVAEAKFEVPVSPCTLLTPTQVRRLVPAAPAKGKQRDEGCEWTTRGKGVAVVPLRPEPLESAWGRSVDEASEKFVNTLNVAESGAELSWNWPGIGLDKLITQKRRSYEEVNGIGDEAFSYELVNPKGQVERHDVVFRMSNVVMEIKYIDAGKIGDDEAMRKGARDAARWIAAALGRQE</sequence>
<dbReference type="PROSITE" id="PS50011">
    <property type="entry name" value="PROTEIN_KINASE_DOM"/>
    <property type="match status" value="1"/>
</dbReference>
<feature type="compositionally biased region" description="Low complexity" evidence="7">
    <location>
        <begin position="303"/>
        <end position="316"/>
    </location>
</feature>
<dbReference type="InterPro" id="IPR011009">
    <property type="entry name" value="Kinase-like_dom_sf"/>
</dbReference>
<reference evidence="10 11" key="1">
    <citation type="submission" date="2018-03" db="EMBL/GenBank/DDBJ databases">
        <title>Genomic Encyclopedia of Type Strains, Phase III (KMG-III): the genomes of soil and plant-associated and newly described type strains.</title>
        <authorList>
            <person name="Whitman W."/>
        </authorList>
    </citation>
    <scope>NUCLEOTIDE SEQUENCE [LARGE SCALE GENOMIC DNA]</scope>
    <source>
        <strain evidence="10 11">CGMCC 4.7104</strain>
    </source>
</reference>
<organism evidence="10 11">
    <name type="scientific">Nonomuraea fuscirosea</name>
    <dbReference type="NCBI Taxonomy" id="1291556"/>
    <lineage>
        <taxon>Bacteria</taxon>
        <taxon>Bacillati</taxon>
        <taxon>Actinomycetota</taxon>
        <taxon>Actinomycetes</taxon>
        <taxon>Streptosporangiales</taxon>
        <taxon>Streptosporangiaceae</taxon>
        <taxon>Nonomuraea</taxon>
    </lineage>
</organism>
<evidence type="ECO:0000256" key="2">
    <source>
        <dbReference type="ARBA" id="ARBA00022527"/>
    </source>
</evidence>